<evidence type="ECO:0008006" key="4">
    <source>
        <dbReference type="Google" id="ProtNLM"/>
    </source>
</evidence>
<accession>A0ABW4RVV5</accession>
<feature type="region of interest" description="Disordered" evidence="1">
    <location>
        <begin position="325"/>
        <end position="344"/>
    </location>
</feature>
<feature type="region of interest" description="Disordered" evidence="1">
    <location>
        <begin position="1"/>
        <end position="52"/>
    </location>
</feature>
<comment type="caution">
    <text evidence="2">The sequence shown here is derived from an EMBL/GenBank/DDBJ whole genome shotgun (WGS) entry which is preliminary data.</text>
</comment>
<name>A0ABW4RVV5_9ACTN</name>
<feature type="compositionally biased region" description="Polar residues" evidence="1">
    <location>
        <begin position="325"/>
        <end position="336"/>
    </location>
</feature>
<proteinExistence type="predicted"/>
<feature type="compositionally biased region" description="Polar residues" evidence="1">
    <location>
        <begin position="43"/>
        <end position="52"/>
    </location>
</feature>
<protein>
    <recommendedName>
        <fullName evidence="4">DUF3618 domain-containing protein</fullName>
    </recommendedName>
</protein>
<dbReference type="Gene3D" id="1.20.120.20">
    <property type="entry name" value="Apolipoprotein"/>
    <property type="match status" value="1"/>
</dbReference>
<sequence>MTQPNNEKRSTASNQDNRTEAAKQQADKLAGTGKQEAAAVKDTASQQAGQVKDTAAQQAGQVKDTAAQQAGQVKDTVAAEAQQVKQTAADQAQAVKETTVEAAAELGGTAKAEAQQVATEAVDQIRTLVDTTRTEVRSRAAEGQQALTGTLAGLTDELGRITRGETTNGPVAQFAGELASRGENLTRWLQGHEPEDVLVEVRRFAARRPVAFLALAAGAGMLAGRVARGTREITRDESQPHRIAGQDPLTYPTDYVPTGQYATGQYNGGQYAPTGQYATTGQQVAQPRRGHETGYPANYTPQPGTGHAGEFTPEGTRVTEGYVHTTTEVPGQTQGRPDNGGAAR</sequence>
<reference evidence="3" key="1">
    <citation type="journal article" date="2019" name="Int. J. Syst. Evol. Microbiol.">
        <title>The Global Catalogue of Microorganisms (GCM) 10K type strain sequencing project: providing services to taxonomists for standard genome sequencing and annotation.</title>
        <authorList>
            <consortium name="The Broad Institute Genomics Platform"/>
            <consortium name="The Broad Institute Genome Sequencing Center for Infectious Disease"/>
            <person name="Wu L."/>
            <person name="Ma J."/>
        </authorList>
    </citation>
    <scope>NUCLEOTIDE SEQUENCE [LARGE SCALE GENOMIC DNA]</scope>
    <source>
        <strain evidence="3">CAIM 431</strain>
    </source>
</reference>
<dbReference type="SUPFAM" id="SSF58113">
    <property type="entry name" value="Apolipoprotein A-I"/>
    <property type="match status" value="1"/>
</dbReference>
<evidence type="ECO:0000256" key="1">
    <source>
        <dbReference type="SAM" id="MobiDB-lite"/>
    </source>
</evidence>
<dbReference type="PANTHER" id="PTHR47877:SF3">
    <property type="entry name" value="LATE EMBRYOGENESIS ABUNDANT DOMAIN-CONTAINING PROTEIN _ LEA DOMAIN-CONTAINING PROTEIN"/>
    <property type="match status" value="1"/>
</dbReference>
<keyword evidence="3" id="KW-1185">Reference proteome</keyword>
<feature type="region of interest" description="Disordered" evidence="1">
    <location>
        <begin position="233"/>
        <end position="252"/>
    </location>
</feature>
<dbReference type="EMBL" id="JBHUFZ010000011">
    <property type="protein sequence ID" value="MFD1889533.1"/>
    <property type="molecule type" value="Genomic_DNA"/>
</dbReference>
<dbReference type="RefSeq" id="WP_343872567.1">
    <property type="nucleotide sequence ID" value="NZ_BAAAIX010000009.1"/>
</dbReference>
<gene>
    <name evidence="2" type="ORF">ACFSCS_04925</name>
</gene>
<evidence type="ECO:0000313" key="2">
    <source>
        <dbReference type="EMBL" id="MFD1889533.1"/>
    </source>
</evidence>
<feature type="compositionally biased region" description="Basic and acidic residues" evidence="1">
    <location>
        <begin position="1"/>
        <end position="10"/>
    </location>
</feature>
<dbReference type="Proteomes" id="UP001597326">
    <property type="component" value="Unassembled WGS sequence"/>
</dbReference>
<dbReference type="PANTHER" id="PTHR47877">
    <property type="entry name" value="LATE EMBRYOGENESIS ABUNDANT DOMAIN-CONTAINING PROTEIN / LEA DOMAIN-CONTAINING PROTEIN"/>
    <property type="match status" value="1"/>
</dbReference>
<evidence type="ECO:0000313" key="3">
    <source>
        <dbReference type="Proteomes" id="UP001597326"/>
    </source>
</evidence>
<organism evidence="2 3">
    <name type="scientific">Luteococcus peritonei</name>
    <dbReference type="NCBI Taxonomy" id="88874"/>
    <lineage>
        <taxon>Bacteria</taxon>
        <taxon>Bacillati</taxon>
        <taxon>Actinomycetota</taxon>
        <taxon>Actinomycetes</taxon>
        <taxon>Propionibacteriales</taxon>
        <taxon>Propionibacteriaceae</taxon>
        <taxon>Luteococcus</taxon>
    </lineage>
</organism>